<evidence type="ECO:0000256" key="1">
    <source>
        <dbReference type="SAM" id="Phobius"/>
    </source>
</evidence>
<evidence type="ECO:0000313" key="2">
    <source>
        <dbReference type="EMBL" id="OLO80684.1"/>
    </source>
</evidence>
<evidence type="ECO:0000313" key="3">
    <source>
        <dbReference type="Proteomes" id="UP000186781"/>
    </source>
</evidence>
<evidence type="ECO:0008006" key="4">
    <source>
        <dbReference type="Google" id="ProtNLM"/>
    </source>
</evidence>
<accession>A0ABX3EYE1</accession>
<dbReference type="RefSeq" id="WP_075410441.1">
    <property type="nucleotide sequence ID" value="NZ_MSKX01000041.1"/>
</dbReference>
<reference evidence="2 3" key="1">
    <citation type="submission" date="2016-12" db="EMBL/GenBank/DDBJ databases">
        <title>Genomic comparison of strains in the 'Actinomyces naeslundii' group.</title>
        <authorList>
            <person name="Mughal S.R."/>
            <person name="Do T."/>
            <person name="Gilbert S.C."/>
            <person name="Witherden E.A."/>
            <person name="Didelot X."/>
            <person name="Beighton D."/>
        </authorList>
    </citation>
    <scope>NUCLEOTIDE SEQUENCE [LARGE SCALE GENOMIC DNA]</scope>
    <source>
        <strain evidence="2 3">WE6B-3</strain>
    </source>
</reference>
<sequence>MSTVFELGVWPLVLLTALGGLSIVGLSVTVGARAKFPDRCPWRGEYAVAGTSAALWVAVMLCAFSLAPWWGRLALGAVMALWASLVSRAQLAGLFSAAYVRRKTAEAGVDGRED</sequence>
<dbReference type="EMBL" id="MSKX01000041">
    <property type="protein sequence ID" value="OLO80684.1"/>
    <property type="molecule type" value="Genomic_DNA"/>
</dbReference>
<keyword evidence="1" id="KW-0472">Membrane</keyword>
<keyword evidence="1" id="KW-1133">Transmembrane helix</keyword>
<protein>
    <recommendedName>
        <fullName evidence="4">DUF2516 domain-containing protein</fullName>
    </recommendedName>
</protein>
<dbReference type="Proteomes" id="UP000186781">
    <property type="component" value="Unassembled WGS sequence"/>
</dbReference>
<proteinExistence type="predicted"/>
<keyword evidence="3" id="KW-1185">Reference proteome</keyword>
<gene>
    <name evidence="2" type="ORF">BKH13_12865</name>
</gene>
<keyword evidence="1" id="KW-0812">Transmembrane</keyword>
<feature type="transmembrane region" description="Helical" evidence="1">
    <location>
        <begin position="12"/>
        <end position="34"/>
    </location>
</feature>
<comment type="caution">
    <text evidence="2">The sequence shown here is derived from an EMBL/GenBank/DDBJ whole genome shotgun (WGS) entry which is preliminary data.</text>
</comment>
<feature type="transmembrane region" description="Helical" evidence="1">
    <location>
        <begin position="73"/>
        <end position="95"/>
    </location>
</feature>
<feature type="transmembrane region" description="Helical" evidence="1">
    <location>
        <begin position="46"/>
        <end position="67"/>
    </location>
</feature>
<organism evidence="2 3">
    <name type="scientific">Actinomyces naeslundii</name>
    <dbReference type="NCBI Taxonomy" id="1655"/>
    <lineage>
        <taxon>Bacteria</taxon>
        <taxon>Bacillati</taxon>
        <taxon>Actinomycetota</taxon>
        <taxon>Actinomycetes</taxon>
        <taxon>Actinomycetales</taxon>
        <taxon>Actinomycetaceae</taxon>
        <taxon>Actinomyces</taxon>
    </lineage>
</organism>
<name>A0ABX3EYE1_ACTNA</name>